<dbReference type="GO" id="GO:0005886">
    <property type="term" value="C:plasma membrane"/>
    <property type="evidence" value="ECO:0007669"/>
    <property type="project" value="UniProtKB-SubCell"/>
</dbReference>
<keyword evidence="8" id="KW-1052">Target cell membrane</keyword>
<feature type="domain" description="Ion transport" evidence="25">
    <location>
        <begin position="425"/>
        <end position="618"/>
    </location>
</feature>
<keyword evidence="11" id="KW-0107">Calcium channel</keyword>
<evidence type="ECO:0000256" key="7">
    <source>
        <dbReference type="ARBA" id="ARBA00022525"/>
    </source>
</evidence>
<reference evidence="26 27" key="1">
    <citation type="submission" date="2021-06" db="EMBL/GenBank/DDBJ databases">
        <title>Caerostris darwini draft genome.</title>
        <authorList>
            <person name="Kono N."/>
            <person name="Arakawa K."/>
        </authorList>
    </citation>
    <scope>NUCLEOTIDE SEQUENCE [LARGE SCALE GENOMIC DNA]</scope>
</reference>
<feature type="repeat" description="ANK" evidence="22">
    <location>
        <begin position="153"/>
        <end position="185"/>
    </location>
</feature>
<keyword evidence="22" id="KW-0040">ANK repeat</keyword>
<dbReference type="Gene3D" id="1.25.40.20">
    <property type="entry name" value="Ankyrin repeat-containing domain"/>
    <property type="match status" value="1"/>
</dbReference>
<keyword evidence="21" id="KW-0407">Ion channel</keyword>
<comment type="subcellular location">
    <subcellularLocation>
        <location evidence="3">Cell membrane</location>
        <topology evidence="3">Multi-pass membrane protein</topology>
    </subcellularLocation>
    <subcellularLocation>
        <location evidence="2">Secreted</location>
    </subcellularLocation>
    <subcellularLocation>
        <location evidence="1">Target cell membrane</location>
    </subcellularLocation>
</comment>
<dbReference type="SUPFAM" id="SSF48403">
    <property type="entry name" value="Ankyrin repeat"/>
    <property type="match status" value="1"/>
</dbReference>
<dbReference type="GO" id="GO:0098703">
    <property type="term" value="P:calcium ion import across plasma membrane"/>
    <property type="evidence" value="ECO:0007669"/>
    <property type="project" value="TreeGrafter"/>
</dbReference>
<keyword evidence="10" id="KW-0800">Toxin</keyword>
<keyword evidence="12 24" id="KW-0812">Transmembrane</keyword>
<dbReference type="SMART" id="SM00248">
    <property type="entry name" value="ANK"/>
    <property type="match status" value="5"/>
</dbReference>
<keyword evidence="19 24" id="KW-0472">Membrane</keyword>
<dbReference type="InterPro" id="IPR002110">
    <property type="entry name" value="Ankyrin_rpt"/>
</dbReference>
<dbReference type="InterPro" id="IPR036770">
    <property type="entry name" value="Ankyrin_rpt-contain_sf"/>
</dbReference>
<dbReference type="GO" id="GO:0005576">
    <property type="term" value="C:extracellular region"/>
    <property type="evidence" value="ECO:0007669"/>
    <property type="project" value="UniProtKB-SubCell"/>
</dbReference>
<keyword evidence="9" id="KW-0109">Calcium transport</keyword>
<evidence type="ECO:0000256" key="12">
    <source>
        <dbReference type="ARBA" id="ARBA00022692"/>
    </source>
</evidence>
<gene>
    <name evidence="26" type="primary">TRPV6</name>
    <name evidence="26" type="ORF">CDAR_515791</name>
</gene>
<evidence type="ECO:0000256" key="17">
    <source>
        <dbReference type="ARBA" id="ARBA00023028"/>
    </source>
</evidence>
<comment type="caution">
    <text evidence="26">The sequence shown here is derived from an EMBL/GenBank/DDBJ whole genome shotgun (WGS) entry which is preliminary data.</text>
</comment>
<evidence type="ECO:0000256" key="4">
    <source>
        <dbReference type="ARBA" id="ARBA00022448"/>
    </source>
</evidence>
<dbReference type="InterPro" id="IPR024862">
    <property type="entry name" value="TRPV"/>
</dbReference>
<evidence type="ECO:0000256" key="24">
    <source>
        <dbReference type="SAM" id="Phobius"/>
    </source>
</evidence>
<evidence type="ECO:0000313" key="27">
    <source>
        <dbReference type="Proteomes" id="UP001054837"/>
    </source>
</evidence>
<dbReference type="AlphaFoldDB" id="A0AAV4S778"/>
<keyword evidence="13" id="KW-0528">Neurotoxin</keyword>
<feature type="region of interest" description="Disordered" evidence="23">
    <location>
        <begin position="742"/>
        <end position="762"/>
    </location>
</feature>
<evidence type="ECO:0000256" key="22">
    <source>
        <dbReference type="PROSITE-ProRule" id="PRU00023"/>
    </source>
</evidence>
<dbReference type="PROSITE" id="PS50297">
    <property type="entry name" value="ANK_REP_REGION"/>
    <property type="match status" value="1"/>
</dbReference>
<dbReference type="PROSITE" id="PS50088">
    <property type="entry name" value="ANK_REPEAT"/>
    <property type="match status" value="2"/>
</dbReference>
<keyword evidence="20" id="KW-1053">Target membrane</keyword>
<dbReference type="EMBL" id="BPLQ01007091">
    <property type="protein sequence ID" value="GIY27858.1"/>
    <property type="molecule type" value="Genomic_DNA"/>
</dbReference>
<evidence type="ECO:0000256" key="19">
    <source>
        <dbReference type="ARBA" id="ARBA00023136"/>
    </source>
</evidence>
<evidence type="ECO:0000256" key="2">
    <source>
        <dbReference type="ARBA" id="ARBA00004613"/>
    </source>
</evidence>
<dbReference type="GO" id="GO:0044231">
    <property type="term" value="C:host cell presynaptic membrane"/>
    <property type="evidence" value="ECO:0007669"/>
    <property type="project" value="UniProtKB-KW"/>
</dbReference>
<evidence type="ECO:0000256" key="20">
    <source>
        <dbReference type="ARBA" id="ARBA00023298"/>
    </source>
</evidence>
<organism evidence="26 27">
    <name type="scientific">Caerostris darwini</name>
    <dbReference type="NCBI Taxonomy" id="1538125"/>
    <lineage>
        <taxon>Eukaryota</taxon>
        <taxon>Metazoa</taxon>
        <taxon>Ecdysozoa</taxon>
        <taxon>Arthropoda</taxon>
        <taxon>Chelicerata</taxon>
        <taxon>Arachnida</taxon>
        <taxon>Araneae</taxon>
        <taxon>Araneomorphae</taxon>
        <taxon>Entelegynae</taxon>
        <taxon>Araneoidea</taxon>
        <taxon>Araneidae</taxon>
        <taxon>Caerostris</taxon>
    </lineage>
</organism>
<dbReference type="GO" id="GO:0044218">
    <property type="term" value="C:other organism cell membrane"/>
    <property type="evidence" value="ECO:0007669"/>
    <property type="project" value="UniProtKB-KW"/>
</dbReference>
<dbReference type="PANTHER" id="PTHR10582:SF2">
    <property type="entry name" value="INACTIVE"/>
    <property type="match status" value="1"/>
</dbReference>
<dbReference type="GO" id="GO:0006887">
    <property type="term" value="P:exocytosis"/>
    <property type="evidence" value="ECO:0007669"/>
    <property type="project" value="UniProtKB-KW"/>
</dbReference>
<feature type="transmembrane region" description="Helical" evidence="24">
    <location>
        <begin position="590"/>
        <end position="612"/>
    </location>
</feature>
<evidence type="ECO:0000256" key="1">
    <source>
        <dbReference type="ARBA" id="ARBA00004175"/>
    </source>
</evidence>
<sequence>MGQKYSVENLLKFSDRGASSLATSLLDEIVSKEEANQSLSPLYLLANYKKSGSLIERYLLEGQKELENIATNELRQYLYKDGEGEVMEREDQISKEKKYRKVCWKLDHRGMLGESLLHVLVLCNTDAHTHIAMFLVELYPALAHDIVEDEEYYGATAMHFAIAYENSKLVRKLVEIGADVHQRANGKFFMPIDQQWPIPRAKTNFEGLSYFGEYPLTWAACCDDEPSYNLLVKHGADPNLNDTFGNNILHVLVIRDKLKMYGYALRHPIQPASDHLCNKFGLTPLTLACKLGRNTIFREMLEFSSLEFWRYSNITCSGYPLNALDSLQPNGRANLNSALMIILKGNSTEHLDMLEGGVIQRLLEEKWKTFAQRCFYKRLLMMLIHLLNLSITVFLRPTTREPLLGKNDATNIIRYYAEIATCLGCIGFGIIQQVQEILAQGLLGFLYSLTTSPTKSTFVLSCFLILSCIPCRVLGDRETEDILLVMAIPGSWFYLIFFAGAVRLTGPFVTMIYSMLVGDMFRFSIIYVIFMFGFTQAFFFLFKNQPTERADSKKRFSSYPVTWMGLFHMTLGSYEYEEFRETYYQKLTQLVFAMFMVFTPILLLNMLIAMMGNTYCEVITQSEKEWVKQWANIIVALERSIDSKSAREFIQTYSIKMPSSTKDTEVRGVIVIKSKQKSKAKEKKQALLLWKRVGKRTVQELRKVGGNAADVRRRYNLFPSKQPTARLRFDDLLSQVASASGFDIEKPSGAPNENKHDGPNNEENISTAPVMLPEYSECMAQPATYVNLAYEQDSQETKPDIPIKMEECPPFNRPNEFYSGYNIPVPIYEPSAPPMTPRYGTLPPADLPQMTRQSSQDHQLNEERGISVNVQTKIISTKITKVRTPRSKEFPILLKRREYSGSSSDGGKGDSSNKKKIKGGKMYNLPYRVKHKRRRKRNQISYEEKISLEHVPYNIPISMETTIHKTNVDSPKKTYQYPLFPSKDEKEPQT</sequence>
<evidence type="ECO:0000256" key="18">
    <source>
        <dbReference type="ARBA" id="ARBA00023065"/>
    </source>
</evidence>
<feature type="repeat" description="ANK" evidence="22">
    <location>
        <begin position="211"/>
        <end position="243"/>
    </location>
</feature>
<keyword evidence="17" id="KW-0638">Presynaptic neurotoxin</keyword>
<evidence type="ECO:0000256" key="10">
    <source>
        <dbReference type="ARBA" id="ARBA00022656"/>
    </source>
</evidence>
<dbReference type="GO" id="GO:0005262">
    <property type="term" value="F:calcium channel activity"/>
    <property type="evidence" value="ECO:0007669"/>
    <property type="project" value="UniProtKB-KW"/>
</dbReference>
<feature type="region of interest" description="Disordered" evidence="23">
    <location>
        <begin position="966"/>
        <end position="990"/>
    </location>
</feature>
<evidence type="ECO:0000256" key="9">
    <source>
        <dbReference type="ARBA" id="ARBA00022568"/>
    </source>
</evidence>
<evidence type="ECO:0000256" key="15">
    <source>
        <dbReference type="ARBA" id="ARBA00022837"/>
    </source>
</evidence>
<keyword evidence="5" id="KW-1003">Cell membrane</keyword>
<name>A0AAV4S778_9ARAC</name>
<keyword evidence="7" id="KW-0964">Secreted</keyword>
<dbReference type="PANTHER" id="PTHR10582">
    <property type="entry name" value="TRANSIENT RECEPTOR POTENTIAL ION CHANNEL PROTEIN"/>
    <property type="match status" value="1"/>
</dbReference>
<feature type="transmembrane region" description="Helical" evidence="24">
    <location>
        <begin position="455"/>
        <end position="475"/>
    </location>
</feature>
<feature type="transmembrane region" description="Helical" evidence="24">
    <location>
        <begin position="375"/>
        <end position="395"/>
    </location>
</feature>
<keyword evidence="16 24" id="KW-1133">Transmembrane helix</keyword>
<evidence type="ECO:0000256" key="14">
    <source>
        <dbReference type="ARBA" id="ARBA00022737"/>
    </source>
</evidence>
<evidence type="ECO:0000256" key="6">
    <source>
        <dbReference type="ARBA" id="ARBA00022483"/>
    </source>
</evidence>
<keyword evidence="18" id="KW-0406">Ion transport</keyword>
<evidence type="ECO:0000259" key="25">
    <source>
        <dbReference type="Pfam" id="PF00520"/>
    </source>
</evidence>
<proteinExistence type="predicted"/>
<evidence type="ECO:0000313" key="26">
    <source>
        <dbReference type="EMBL" id="GIY27858.1"/>
    </source>
</evidence>
<dbReference type="Pfam" id="PF00023">
    <property type="entry name" value="Ank"/>
    <property type="match status" value="1"/>
</dbReference>
<feature type="region of interest" description="Disordered" evidence="23">
    <location>
        <begin position="893"/>
        <end position="921"/>
    </location>
</feature>
<keyword evidence="27" id="KW-1185">Reference proteome</keyword>
<evidence type="ECO:0000256" key="3">
    <source>
        <dbReference type="ARBA" id="ARBA00004651"/>
    </source>
</evidence>
<dbReference type="Pfam" id="PF12796">
    <property type="entry name" value="Ank_2"/>
    <property type="match status" value="1"/>
</dbReference>
<feature type="transmembrane region" description="Helical" evidence="24">
    <location>
        <begin position="521"/>
        <end position="542"/>
    </location>
</feature>
<dbReference type="InterPro" id="IPR005821">
    <property type="entry name" value="Ion_trans_dom"/>
</dbReference>
<keyword evidence="14" id="KW-0677">Repeat</keyword>
<feature type="transmembrane region" description="Helical" evidence="24">
    <location>
        <begin position="415"/>
        <end position="435"/>
    </location>
</feature>
<dbReference type="GO" id="GO:0090729">
    <property type="term" value="F:toxin activity"/>
    <property type="evidence" value="ECO:0007669"/>
    <property type="project" value="UniProtKB-KW"/>
</dbReference>
<evidence type="ECO:0000256" key="11">
    <source>
        <dbReference type="ARBA" id="ARBA00022673"/>
    </source>
</evidence>
<keyword evidence="26" id="KW-0675">Receptor</keyword>
<dbReference type="Proteomes" id="UP001054837">
    <property type="component" value="Unassembled WGS sequence"/>
</dbReference>
<evidence type="ECO:0000256" key="13">
    <source>
        <dbReference type="ARBA" id="ARBA00022699"/>
    </source>
</evidence>
<keyword evidence="4" id="KW-0813">Transport</keyword>
<dbReference type="Pfam" id="PF00520">
    <property type="entry name" value="Ion_trans"/>
    <property type="match status" value="1"/>
</dbReference>
<feature type="transmembrane region" description="Helical" evidence="24">
    <location>
        <begin position="482"/>
        <end position="501"/>
    </location>
</feature>
<evidence type="ECO:0000256" key="21">
    <source>
        <dbReference type="ARBA" id="ARBA00023303"/>
    </source>
</evidence>
<evidence type="ECO:0000256" key="5">
    <source>
        <dbReference type="ARBA" id="ARBA00022475"/>
    </source>
</evidence>
<protein>
    <submittedName>
        <fullName evidence="26">Transient receptor potential cation channel subfamily V member 6</fullName>
    </submittedName>
</protein>
<dbReference type="GO" id="GO:0034703">
    <property type="term" value="C:cation channel complex"/>
    <property type="evidence" value="ECO:0007669"/>
    <property type="project" value="UniProtKB-ARBA"/>
</dbReference>
<evidence type="ECO:0000256" key="8">
    <source>
        <dbReference type="ARBA" id="ARBA00022537"/>
    </source>
</evidence>
<accession>A0AAV4S778</accession>
<evidence type="ECO:0000256" key="23">
    <source>
        <dbReference type="SAM" id="MobiDB-lite"/>
    </source>
</evidence>
<keyword evidence="15" id="KW-0106">Calcium</keyword>
<keyword evidence="6" id="KW-0268">Exocytosis</keyword>
<evidence type="ECO:0000256" key="16">
    <source>
        <dbReference type="ARBA" id="ARBA00022989"/>
    </source>
</evidence>